<dbReference type="GO" id="GO:0005886">
    <property type="term" value="C:plasma membrane"/>
    <property type="evidence" value="ECO:0007669"/>
    <property type="project" value="TreeGrafter"/>
</dbReference>
<dbReference type="Proteomes" id="UP000215506">
    <property type="component" value="Unassembled WGS sequence"/>
</dbReference>
<dbReference type="CDD" id="cd06259">
    <property type="entry name" value="YdcF-like"/>
    <property type="match status" value="1"/>
</dbReference>
<dbReference type="InterPro" id="IPR051599">
    <property type="entry name" value="Cell_Envelope_Assoc"/>
</dbReference>
<evidence type="ECO:0000313" key="4">
    <source>
        <dbReference type="Proteomes" id="UP000215506"/>
    </source>
</evidence>
<reference evidence="3 4" key="1">
    <citation type="submission" date="2017-07" db="EMBL/GenBank/DDBJ databases">
        <title>First draft Genome Sequence of Nocardia cerradoensis isolated from human infection.</title>
        <authorList>
            <person name="Carrasco G."/>
        </authorList>
    </citation>
    <scope>NUCLEOTIDE SEQUENCE [LARGE SCALE GENOMIC DNA]</scope>
    <source>
        <strain evidence="3 4">CNM20130759</strain>
    </source>
</reference>
<proteinExistence type="predicted"/>
<name>A0A231GVR0_9NOCA</name>
<feature type="transmembrane region" description="Helical" evidence="1">
    <location>
        <begin position="22"/>
        <end position="43"/>
    </location>
</feature>
<dbReference type="PANTHER" id="PTHR30336:SF20">
    <property type="entry name" value="DUF218 DOMAIN-CONTAINING PROTEIN"/>
    <property type="match status" value="1"/>
</dbReference>
<evidence type="ECO:0000313" key="3">
    <source>
        <dbReference type="EMBL" id="OXR40710.1"/>
    </source>
</evidence>
<dbReference type="PANTHER" id="PTHR30336">
    <property type="entry name" value="INNER MEMBRANE PROTEIN, PROBABLE PERMEASE"/>
    <property type="match status" value="1"/>
</dbReference>
<keyword evidence="4" id="KW-1185">Reference proteome</keyword>
<keyword evidence="1" id="KW-0812">Transmembrane</keyword>
<dbReference type="AlphaFoldDB" id="A0A231GVR0"/>
<dbReference type="Pfam" id="PF02698">
    <property type="entry name" value="DUF218"/>
    <property type="match status" value="1"/>
</dbReference>
<organism evidence="3 4">
    <name type="scientific">Nocardia cerradoensis</name>
    <dbReference type="NCBI Taxonomy" id="85688"/>
    <lineage>
        <taxon>Bacteria</taxon>
        <taxon>Bacillati</taxon>
        <taxon>Actinomycetota</taxon>
        <taxon>Actinomycetes</taxon>
        <taxon>Mycobacteriales</taxon>
        <taxon>Nocardiaceae</taxon>
        <taxon>Nocardia</taxon>
    </lineage>
</organism>
<dbReference type="Gene3D" id="3.40.50.620">
    <property type="entry name" value="HUPs"/>
    <property type="match status" value="1"/>
</dbReference>
<sequence length="245" mass="26998">MCGRCWHNGGVGGKRRHGSARFVALAAVWTATAVVAAAEYAHWRASRQLLGPRREPRPGDTYAVVVLGYPAAADGRTRALQRWRCRIGARSLPPDRDGFLIFSGGAVHGPWVEATVMAEYARTHLGVPPERIRTETSAETTWQNIEFTIPALERADRIMIASDPMHAARARRYLWAQRPDLAARLAPAADYRPLERWWLKIPTAAHESAAISRRRAGAAATPLLRRLGLISETAAASLTAEDHDD</sequence>
<dbReference type="InterPro" id="IPR014729">
    <property type="entry name" value="Rossmann-like_a/b/a_fold"/>
</dbReference>
<gene>
    <name evidence="3" type="ORF">B7C42_07268</name>
</gene>
<feature type="domain" description="DUF218" evidence="2">
    <location>
        <begin position="63"/>
        <end position="207"/>
    </location>
</feature>
<dbReference type="EMBL" id="NGAF01000028">
    <property type="protein sequence ID" value="OXR40710.1"/>
    <property type="molecule type" value="Genomic_DNA"/>
</dbReference>
<protein>
    <recommendedName>
        <fullName evidence="2">DUF218 domain-containing protein</fullName>
    </recommendedName>
</protein>
<accession>A0A231GVR0</accession>
<evidence type="ECO:0000256" key="1">
    <source>
        <dbReference type="SAM" id="Phobius"/>
    </source>
</evidence>
<keyword evidence="1" id="KW-1133">Transmembrane helix</keyword>
<evidence type="ECO:0000259" key="2">
    <source>
        <dbReference type="Pfam" id="PF02698"/>
    </source>
</evidence>
<comment type="caution">
    <text evidence="3">The sequence shown here is derived from an EMBL/GenBank/DDBJ whole genome shotgun (WGS) entry which is preliminary data.</text>
</comment>
<dbReference type="InterPro" id="IPR003848">
    <property type="entry name" value="DUF218"/>
</dbReference>
<keyword evidence="1" id="KW-0472">Membrane</keyword>